<dbReference type="RefSeq" id="WP_380026668.1">
    <property type="nucleotide sequence ID" value="NZ_JBHSHC010000112.1"/>
</dbReference>
<protein>
    <submittedName>
        <fullName evidence="2">HNH endonuclease</fullName>
    </submittedName>
</protein>
<proteinExistence type="predicted"/>
<dbReference type="Gene3D" id="1.20.5.2050">
    <property type="match status" value="1"/>
</dbReference>
<dbReference type="EMBL" id="JBHSHC010000112">
    <property type="protein sequence ID" value="MFC4768723.1"/>
    <property type="molecule type" value="Genomic_DNA"/>
</dbReference>
<dbReference type="InterPro" id="IPR016177">
    <property type="entry name" value="DNA-bd_dom_sf"/>
</dbReference>
<evidence type="ECO:0000313" key="2">
    <source>
        <dbReference type="EMBL" id="MFC4768723.1"/>
    </source>
</evidence>
<evidence type="ECO:0000313" key="3">
    <source>
        <dbReference type="Proteomes" id="UP001596002"/>
    </source>
</evidence>
<sequence>MKNHFEIHGDITIIFLERKRSNECLIAKIDTDDLDLVKTSSVNWYACFDNHTQSYYVRGYRFENGKIKHFQLHRLLMNPSKGQVVDHINHDTLDNRKANLRILTSAQNRQNLKGAYKSSKSGVQGVMWRKDVGKWQARVKLNGKEKHLGYFDDLQEAKAVVAQAREKYYPFSQEALQN</sequence>
<accession>A0ABV9Q484</accession>
<dbReference type="SUPFAM" id="SSF54171">
    <property type="entry name" value="DNA-binding domain"/>
    <property type="match status" value="1"/>
</dbReference>
<dbReference type="InterPro" id="IPR003615">
    <property type="entry name" value="HNH_nuc"/>
</dbReference>
<evidence type="ECO:0000259" key="1">
    <source>
        <dbReference type="Pfam" id="PF13392"/>
    </source>
</evidence>
<keyword evidence="2" id="KW-0540">Nuclease</keyword>
<dbReference type="Pfam" id="PF13392">
    <property type="entry name" value="HNH_3"/>
    <property type="match status" value="1"/>
</dbReference>
<organism evidence="2 3">
    <name type="scientific">Effusibacillus consociatus</name>
    <dbReference type="NCBI Taxonomy" id="1117041"/>
    <lineage>
        <taxon>Bacteria</taxon>
        <taxon>Bacillati</taxon>
        <taxon>Bacillota</taxon>
        <taxon>Bacilli</taxon>
        <taxon>Bacillales</taxon>
        <taxon>Alicyclobacillaceae</taxon>
        <taxon>Effusibacillus</taxon>
    </lineage>
</organism>
<keyword evidence="2" id="KW-0255">Endonuclease</keyword>
<reference evidence="3" key="1">
    <citation type="journal article" date="2019" name="Int. J. Syst. Evol. Microbiol.">
        <title>The Global Catalogue of Microorganisms (GCM) 10K type strain sequencing project: providing services to taxonomists for standard genome sequencing and annotation.</title>
        <authorList>
            <consortium name="The Broad Institute Genomics Platform"/>
            <consortium name="The Broad Institute Genome Sequencing Center for Infectious Disease"/>
            <person name="Wu L."/>
            <person name="Ma J."/>
        </authorList>
    </citation>
    <scope>NUCLEOTIDE SEQUENCE [LARGE SCALE GENOMIC DNA]</scope>
    <source>
        <strain evidence="3">WYCCWR 12678</strain>
    </source>
</reference>
<name>A0ABV9Q484_9BACL</name>
<keyword evidence="3" id="KW-1185">Reference proteome</keyword>
<comment type="caution">
    <text evidence="2">The sequence shown here is derived from an EMBL/GenBank/DDBJ whole genome shotgun (WGS) entry which is preliminary data.</text>
</comment>
<dbReference type="SUPFAM" id="SSF54060">
    <property type="entry name" value="His-Me finger endonucleases"/>
    <property type="match status" value="1"/>
</dbReference>
<dbReference type="InterPro" id="IPR044925">
    <property type="entry name" value="His-Me_finger_sf"/>
</dbReference>
<dbReference type="Proteomes" id="UP001596002">
    <property type="component" value="Unassembled WGS sequence"/>
</dbReference>
<dbReference type="Gene3D" id="3.90.75.20">
    <property type="match status" value="1"/>
</dbReference>
<keyword evidence="2" id="KW-0378">Hydrolase</keyword>
<feature type="domain" description="HNH nuclease" evidence="1">
    <location>
        <begin position="79"/>
        <end position="109"/>
    </location>
</feature>
<dbReference type="GO" id="GO:0004519">
    <property type="term" value="F:endonuclease activity"/>
    <property type="evidence" value="ECO:0007669"/>
    <property type="project" value="UniProtKB-KW"/>
</dbReference>
<gene>
    <name evidence="2" type="ORF">ACFO8Q_15365</name>
</gene>